<name>A0A8C4VUZ2_9SAUR</name>
<dbReference type="Ensembl" id="ENSGEVT00005007382.1">
    <property type="protein sequence ID" value="ENSGEVP00005007043.1"/>
    <property type="gene ID" value="ENSGEVG00005004997.1"/>
</dbReference>
<evidence type="ECO:0000259" key="7">
    <source>
        <dbReference type="Pfam" id="PF02096"/>
    </source>
</evidence>
<evidence type="ECO:0000256" key="4">
    <source>
        <dbReference type="ARBA" id="ARBA00023136"/>
    </source>
</evidence>
<dbReference type="GO" id="GO:0005743">
    <property type="term" value="C:mitochondrial inner membrane"/>
    <property type="evidence" value="ECO:0007669"/>
    <property type="project" value="TreeGrafter"/>
</dbReference>
<evidence type="ECO:0000256" key="3">
    <source>
        <dbReference type="ARBA" id="ARBA00022989"/>
    </source>
</evidence>
<organism evidence="8 9">
    <name type="scientific">Gopherus evgoodei</name>
    <name type="common">Goodes thornscrub tortoise</name>
    <dbReference type="NCBI Taxonomy" id="1825980"/>
    <lineage>
        <taxon>Eukaryota</taxon>
        <taxon>Metazoa</taxon>
        <taxon>Chordata</taxon>
        <taxon>Craniata</taxon>
        <taxon>Vertebrata</taxon>
        <taxon>Euteleostomi</taxon>
        <taxon>Archelosauria</taxon>
        <taxon>Testudinata</taxon>
        <taxon>Testudines</taxon>
        <taxon>Cryptodira</taxon>
        <taxon>Durocryptodira</taxon>
        <taxon>Testudinoidea</taxon>
        <taxon>Testudinidae</taxon>
        <taxon>Gopherus</taxon>
    </lineage>
</organism>
<dbReference type="Pfam" id="PF02096">
    <property type="entry name" value="60KD_IMP"/>
    <property type="match status" value="1"/>
</dbReference>
<sequence>MASSSGPRKVVWFYPGIYFLAPEPEEALCLQLQGLLVVCIGITSWAQANIRSLQSFHMKSSGLPTAHEKSSMRSSTGEQSMTVSTNACSSAFQILYPGGLYEALAESAPVHWAESGLVALQAGTGLPWWLSIVCAGAVLRTGLTLPLAAHQGHVLAKLENLQPEIENLAKHLRYEVSIRGKQLGWSEKVARFHFRKNLGRIVSELYVRDNCHPFKASLLMWIQIPVWVFVSIALRNCSVGAADSEVLAVQEQLSTGGTLWFTDLTVPDSTWILPVSLGLFNLLIVEIFALRKFELSRFQKYATNFIRGLSVLMVPIAATVPSSMALYWLSSSFMGLSHNLLLRSPTFRRLCRIPRTKSDSDTPYRDIVLAFYTKYFLKK</sequence>
<keyword evidence="3 6" id="KW-1133">Transmembrane helix</keyword>
<evidence type="ECO:0000256" key="6">
    <source>
        <dbReference type="SAM" id="Phobius"/>
    </source>
</evidence>
<gene>
    <name evidence="8" type="primary">COX18</name>
</gene>
<evidence type="ECO:0000313" key="8">
    <source>
        <dbReference type="Ensembl" id="ENSGEVP00005007043.1"/>
    </source>
</evidence>
<dbReference type="GO" id="GO:0032979">
    <property type="term" value="P:protein insertion into mitochondrial inner membrane from matrix"/>
    <property type="evidence" value="ECO:0007669"/>
    <property type="project" value="TreeGrafter"/>
</dbReference>
<dbReference type="CDD" id="cd20069">
    <property type="entry name" value="5TM_Oxa1-like"/>
    <property type="match status" value="1"/>
</dbReference>
<dbReference type="InterPro" id="IPR028055">
    <property type="entry name" value="YidC/Oxa/ALB_C"/>
</dbReference>
<feature type="transmembrane region" description="Helical" evidence="6">
    <location>
        <begin position="271"/>
        <end position="289"/>
    </location>
</feature>
<comment type="similarity">
    <text evidence="5">Belongs to the OXA1/ALB3/YidC family.</text>
</comment>
<keyword evidence="9" id="KW-1185">Reference proteome</keyword>
<reference evidence="8" key="1">
    <citation type="submission" date="2019-06" db="EMBL/GenBank/DDBJ databases">
        <title>G10K-VGP Goodes thornscrub tortoise genome, primary haplotype.</title>
        <authorList>
            <person name="Murphy B."/>
            <person name="Edwards T."/>
            <person name="Rhie A."/>
            <person name="Koren S."/>
            <person name="Phillippy A."/>
            <person name="Fedrigo O."/>
            <person name="Haase B."/>
            <person name="Mountcastle J."/>
            <person name="Lewin H."/>
            <person name="Damas J."/>
            <person name="Howe K."/>
            <person name="Formenti G."/>
            <person name="Myers G."/>
            <person name="Durbin R."/>
            <person name="Jarvis E.D."/>
        </authorList>
    </citation>
    <scope>NUCLEOTIDE SEQUENCE [LARGE SCALE GENOMIC DNA]</scope>
</reference>
<evidence type="ECO:0000256" key="5">
    <source>
        <dbReference type="RuleBase" id="RU003945"/>
    </source>
</evidence>
<dbReference type="OrthoDB" id="2148490at2759"/>
<proteinExistence type="inferred from homology"/>
<keyword evidence="2 5" id="KW-0812">Transmembrane</keyword>
<comment type="subcellular location">
    <subcellularLocation>
        <location evidence="1 5">Membrane</location>
        <topology evidence="1 5">Multi-pass membrane protein</topology>
    </subcellularLocation>
</comment>
<dbReference type="InterPro" id="IPR001708">
    <property type="entry name" value="YidC/ALB3/OXA1/COX18"/>
</dbReference>
<dbReference type="Proteomes" id="UP000694390">
    <property type="component" value="Chromosome 5"/>
</dbReference>
<dbReference type="PANTHER" id="PTHR12428:SF65">
    <property type="entry name" value="CYTOCHROME C OXIDASE ASSEMBLY PROTEIN COX18, MITOCHONDRIAL"/>
    <property type="match status" value="1"/>
</dbReference>
<dbReference type="GO" id="GO:0032977">
    <property type="term" value="F:membrane insertase activity"/>
    <property type="evidence" value="ECO:0007669"/>
    <property type="project" value="InterPro"/>
</dbReference>
<dbReference type="AlphaFoldDB" id="A0A8C4VUZ2"/>
<reference evidence="8" key="2">
    <citation type="submission" date="2025-08" db="UniProtKB">
        <authorList>
            <consortium name="Ensembl"/>
        </authorList>
    </citation>
    <scope>IDENTIFICATION</scope>
</reference>
<protein>
    <submittedName>
        <fullName evidence="8">Cytochrome c oxidase assembly factor COX18</fullName>
    </submittedName>
</protein>
<evidence type="ECO:0000256" key="1">
    <source>
        <dbReference type="ARBA" id="ARBA00004141"/>
    </source>
</evidence>
<accession>A0A8C4VUZ2</accession>
<dbReference type="PANTHER" id="PTHR12428">
    <property type="entry name" value="OXA1"/>
    <property type="match status" value="1"/>
</dbReference>
<feature type="domain" description="Membrane insertase YidC/Oxa/ALB C-terminal" evidence="7">
    <location>
        <begin position="128"/>
        <end position="341"/>
    </location>
</feature>
<evidence type="ECO:0000256" key="2">
    <source>
        <dbReference type="ARBA" id="ARBA00022692"/>
    </source>
</evidence>
<evidence type="ECO:0000313" key="9">
    <source>
        <dbReference type="Proteomes" id="UP000694390"/>
    </source>
</evidence>
<keyword evidence="4 6" id="KW-0472">Membrane</keyword>
<reference evidence="8" key="3">
    <citation type="submission" date="2025-09" db="UniProtKB">
        <authorList>
            <consortium name="Ensembl"/>
        </authorList>
    </citation>
    <scope>IDENTIFICATION</scope>
</reference>
<dbReference type="GO" id="GO:0033617">
    <property type="term" value="P:mitochondrial respiratory chain complex IV assembly"/>
    <property type="evidence" value="ECO:0007669"/>
    <property type="project" value="TreeGrafter"/>
</dbReference>
<dbReference type="GeneTree" id="ENSGT00530000063506"/>